<evidence type="ECO:0000256" key="1">
    <source>
        <dbReference type="ARBA" id="ARBA00023235"/>
    </source>
</evidence>
<dbReference type="Proteomes" id="UP001358193">
    <property type="component" value="Segment"/>
</dbReference>
<protein>
    <submittedName>
        <fullName evidence="2">Ribose-5-phosphate isomerase B</fullName>
        <ecNumber evidence="2">5.3.1.6</ecNumber>
    </submittedName>
</protein>
<keyword evidence="1 2" id="KW-0413">Isomerase</keyword>
<dbReference type="PIRSF" id="PIRSF005384">
    <property type="entry name" value="RpiB_LacA_B"/>
    <property type="match status" value="1"/>
</dbReference>
<dbReference type="InterPro" id="IPR003500">
    <property type="entry name" value="RpiB_LacA_LacB"/>
</dbReference>
<evidence type="ECO:0000313" key="2">
    <source>
        <dbReference type="EMBL" id="WQJ53872.1"/>
    </source>
</evidence>
<dbReference type="PANTHER" id="PTHR30345:SF0">
    <property type="entry name" value="DNA DAMAGE-REPAIR_TOLERATION PROTEIN DRT102"/>
    <property type="match status" value="1"/>
</dbReference>
<sequence length="154" mass="17344">MDIKNTFIGFASDHAGYELKEKLKKYASDQGATVCDFGTYSKESCDYPDYAHALGAFMVVDKNRNPEKNIYGVAICGTGNGISMTINKHNDIRCTLCWNPEIAKLARQHNDANVLSMPARFISDEEAFAIFNTFFSTDFEGGRHQRRVEKINKD</sequence>
<name>A0ABZ0Z3S5_9CAUD</name>
<evidence type="ECO:0000313" key="3">
    <source>
        <dbReference type="Proteomes" id="UP001358193"/>
    </source>
</evidence>
<dbReference type="NCBIfam" id="NF004051">
    <property type="entry name" value="PRK05571.1"/>
    <property type="match status" value="1"/>
</dbReference>
<dbReference type="EC" id="5.3.1.6" evidence="2"/>
<accession>A0ABZ0Z3S5</accession>
<proteinExistence type="predicted"/>
<dbReference type="PANTHER" id="PTHR30345">
    <property type="entry name" value="RIBOSE-5-PHOSPHATE ISOMERASE B"/>
    <property type="match status" value="1"/>
</dbReference>
<dbReference type="NCBIfam" id="TIGR01120">
    <property type="entry name" value="rpiB"/>
    <property type="match status" value="1"/>
</dbReference>
<dbReference type="SUPFAM" id="SSF89623">
    <property type="entry name" value="Ribose/Galactose isomerase RpiB/AlsB"/>
    <property type="match status" value="1"/>
</dbReference>
<dbReference type="Pfam" id="PF02502">
    <property type="entry name" value="LacAB_rpiB"/>
    <property type="match status" value="1"/>
</dbReference>
<keyword evidence="3" id="KW-1185">Reference proteome</keyword>
<reference evidence="2 3" key="1">
    <citation type="submission" date="2023-11" db="EMBL/GenBank/DDBJ databases">
        <authorList>
            <person name="Cook R."/>
            <person name="Crisci M."/>
            <person name="Pye H."/>
            <person name="Adriaenssens E."/>
            <person name="Santini J."/>
        </authorList>
    </citation>
    <scope>NUCLEOTIDE SEQUENCE [LARGE SCALE GENOMIC DNA]</scope>
    <source>
        <strain evidence="2">Lak_Megaphage_Sonny</strain>
    </source>
</reference>
<dbReference type="GO" id="GO:0004751">
    <property type="term" value="F:ribose-5-phosphate isomerase activity"/>
    <property type="evidence" value="ECO:0007669"/>
    <property type="project" value="UniProtKB-EC"/>
</dbReference>
<dbReference type="InterPro" id="IPR004785">
    <property type="entry name" value="RpiB"/>
</dbReference>
<organism evidence="2 3">
    <name type="scientific">phage Lak_Megaphage_Sonny</name>
    <dbReference type="NCBI Taxonomy" id="3109229"/>
    <lineage>
        <taxon>Viruses</taxon>
        <taxon>Duplodnaviria</taxon>
        <taxon>Heunggongvirae</taxon>
        <taxon>Uroviricota</taxon>
        <taxon>Caudoviricetes</taxon>
        <taxon>Caudoviricetes code 15 clade</taxon>
    </lineage>
</organism>
<dbReference type="NCBIfam" id="TIGR00689">
    <property type="entry name" value="rpiB_lacA_lacB"/>
    <property type="match status" value="1"/>
</dbReference>
<dbReference type="InterPro" id="IPR036569">
    <property type="entry name" value="RpiB_LacA_LacB_sf"/>
</dbReference>
<dbReference type="Gene3D" id="3.40.1400.10">
    <property type="entry name" value="Sugar-phosphate isomerase, RpiB/LacA/LacB"/>
    <property type="match status" value="1"/>
</dbReference>
<dbReference type="EMBL" id="OR769223">
    <property type="protein sequence ID" value="WQJ53872.1"/>
    <property type="molecule type" value="Genomic_DNA"/>
</dbReference>